<keyword evidence="3" id="KW-1185">Reference proteome</keyword>
<sequence length="320" mass="36584">MLPLRTRSILRQPLRTLPTLCRACQQRALQTTARLRAAAPNDPRPEGGDANAKPREASVGQGLASYKAPSKAEGFTPQVLGRPIGFHRPPVPGDYSGRDERSVRQRRDDFVDWDKHIQRRKELTKQVSKPYFRDFTNMQYHSGKSFLANPLVFRRDRALFFPNFVGTTLASPKQERDTTLVLLDRVSVVSVYSSQWGLEQAKTFIDNSANPGLHEVLDKHRDAAQLVELNLEDNALKAMIVKFFQGRLKAERREEDWDKYFLIRRGITDELRENIGLMNSKVGYTFLVDGQCRIRWAASGNAEGEEKEWLNKGLKMLVNE</sequence>
<dbReference type="PANTHER" id="PTHR28106">
    <property type="entry name" value="MITOCHONDRIAL ATPASE COMPLEX SUBUNIT ATP10"/>
    <property type="match status" value="1"/>
</dbReference>
<organism evidence="2 3">
    <name type="scientific">Aplosporella prunicola CBS 121167</name>
    <dbReference type="NCBI Taxonomy" id="1176127"/>
    <lineage>
        <taxon>Eukaryota</taxon>
        <taxon>Fungi</taxon>
        <taxon>Dikarya</taxon>
        <taxon>Ascomycota</taxon>
        <taxon>Pezizomycotina</taxon>
        <taxon>Dothideomycetes</taxon>
        <taxon>Dothideomycetes incertae sedis</taxon>
        <taxon>Botryosphaeriales</taxon>
        <taxon>Aplosporellaceae</taxon>
        <taxon>Aplosporella</taxon>
    </lineage>
</organism>
<gene>
    <name evidence="2" type="ORF">K452DRAFT_209086</name>
</gene>
<feature type="compositionally biased region" description="Basic and acidic residues" evidence="1">
    <location>
        <begin position="43"/>
        <end position="56"/>
    </location>
</feature>
<evidence type="ECO:0000313" key="2">
    <source>
        <dbReference type="EMBL" id="KAF2145674.1"/>
    </source>
</evidence>
<feature type="region of interest" description="Disordered" evidence="1">
    <location>
        <begin position="33"/>
        <end position="102"/>
    </location>
</feature>
<dbReference type="OrthoDB" id="17089at2759"/>
<dbReference type="GO" id="GO:0033615">
    <property type="term" value="P:mitochondrial proton-transporting ATP synthase complex assembly"/>
    <property type="evidence" value="ECO:0007669"/>
    <property type="project" value="TreeGrafter"/>
</dbReference>
<name>A0A6A6BR11_9PEZI</name>
<accession>A0A6A6BR11</accession>
<dbReference type="PANTHER" id="PTHR28106:SF1">
    <property type="entry name" value="MITOCHONDRIAL ATPASE COMPLEX SUBUNIT ATP10"/>
    <property type="match status" value="1"/>
</dbReference>
<evidence type="ECO:0008006" key="4">
    <source>
        <dbReference type="Google" id="ProtNLM"/>
    </source>
</evidence>
<evidence type="ECO:0000256" key="1">
    <source>
        <dbReference type="SAM" id="MobiDB-lite"/>
    </source>
</evidence>
<evidence type="ECO:0000313" key="3">
    <source>
        <dbReference type="Proteomes" id="UP000799438"/>
    </source>
</evidence>
<dbReference type="GO" id="GO:0005743">
    <property type="term" value="C:mitochondrial inner membrane"/>
    <property type="evidence" value="ECO:0007669"/>
    <property type="project" value="TreeGrafter"/>
</dbReference>
<dbReference type="Proteomes" id="UP000799438">
    <property type="component" value="Unassembled WGS sequence"/>
</dbReference>
<feature type="non-terminal residue" evidence="2">
    <location>
        <position position="320"/>
    </location>
</feature>
<proteinExistence type="predicted"/>
<dbReference type="InterPro" id="IPR007849">
    <property type="entry name" value="ATP10"/>
</dbReference>
<dbReference type="EMBL" id="ML995477">
    <property type="protein sequence ID" value="KAF2145674.1"/>
    <property type="molecule type" value="Genomic_DNA"/>
</dbReference>
<dbReference type="GeneID" id="54293641"/>
<reference evidence="2" key="1">
    <citation type="journal article" date="2020" name="Stud. Mycol.">
        <title>101 Dothideomycetes genomes: a test case for predicting lifestyles and emergence of pathogens.</title>
        <authorList>
            <person name="Haridas S."/>
            <person name="Albert R."/>
            <person name="Binder M."/>
            <person name="Bloem J."/>
            <person name="Labutti K."/>
            <person name="Salamov A."/>
            <person name="Andreopoulos B."/>
            <person name="Baker S."/>
            <person name="Barry K."/>
            <person name="Bills G."/>
            <person name="Bluhm B."/>
            <person name="Cannon C."/>
            <person name="Castanera R."/>
            <person name="Culley D."/>
            <person name="Daum C."/>
            <person name="Ezra D."/>
            <person name="Gonzalez J."/>
            <person name="Henrissat B."/>
            <person name="Kuo A."/>
            <person name="Liang C."/>
            <person name="Lipzen A."/>
            <person name="Lutzoni F."/>
            <person name="Magnuson J."/>
            <person name="Mondo S."/>
            <person name="Nolan M."/>
            <person name="Ohm R."/>
            <person name="Pangilinan J."/>
            <person name="Park H.-J."/>
            <person name="Ramirez L."/>
            <person name="Alfaro M."/>
            <person name="Sun H."/>
            <person name="Tritt A."/>
            <person name="Yoshinaga Y."/>
            <person name="Zwiers L.-H."/>
            <person name="Turgeon B."/>
            <person name="Goodwin S."/>
            <person name="Spatafora J."/>
            <person name="Crous P."/>
            <person name="Grigoriev I."/>
        </authorList>
    </citation>
    <scope>NUCLEOTIDE SEQUENCE</scope>
    <source>
        <strain evidence="2">CBS 121167</strain>
    </source>
</reference>
<dbReference type="RefSeq" id="XP_033401386.1">
    <property type="nucleotide sequence ID" value="XM_033536145.1"/>
</dbReference>
<protein>
    <recommendedName>
        <fullName evidence="4">Mitochondrial ATPase complex subunit ATP10</fullName>
    </recommendedName>
</protein>
<dbReference type="Pfam" id="PF05176">
    <property type="entry name" value="ATP-synt_10"/>
    <property type="match status" value="1"/>
</dbReference>
<dbReference type="AlphaFoldDB" id="A0A6A6BR11"/>